<evidence type="ECO:0000313" key="5">
    <source>
        <dbReference type="Proteomes" id="UP000186698"/>
    </source>
</evidence>
<dbReference type="SUPFAM" id="SSF50370">
    <property type="entry name" value="Ricin B-like lectins"/>
    <property type="match status" value="1"/>
</dbReference>
<evidence type="ECO:0000256" key="3">
    <source>
        <dbReference type="SAM" id="SignalP"/>
    </source>
</evidence>
<dbReference type="GeneID" id="108705545"/>
<dbReference type="STRING" id="8355.A0A1L8HS86"/>
<keyword evidence="2" id="KW-0812">Transmembrane</keyword>
<dbReference type="GO" id="GO:0022857">
    <property type="term" value="F:transmembrane transporter activity"/>
    <property type="evidence" value="ECO:0007669"/>
    <property type="project" value="InterPro"/>
</dbReference>
<dbReference type="Pfam" id="PF00652">
    <property type="entry name" value="Ricin_B_lectin"/>
    <property type="match status" value="1"/>
</dbReference>
<proteinExistence type="predicted"/>
<dbReference type="OMA" id="QEWRWLP"/>
<dbReference type="PANTHER" id="PTHR36129">
    <property type="entry name" value="ORGANIC SOLUTE TRANSPORTER SUBUNIT BETA-RELATED"/>
    <property type="match status" value="1"/>
</dbReference>
<dbReference type="Gene3D" id="2.80.10.50">
    <property type="match status" value="1"/>
</dbReference>
<feature type="chain" id="PRO_5043512104" evidence="3">
    <location>
        <begin position="23"/>
        <end position="345"/>
    </location>
</feature>
<organism evidence="5 6">
    <name type="scientific">Xenopus laevis</name>
    <name type="common">African clawed frog</name>
    <dbReference type="NCBI Taxonomy" id="8355"/>
    <lineage>
        <taxon>Eukaryota</taxon>
        <taxon>Metazoa</taxon>
        <taxon>Chordata</taxon>
        <taxon>Craniata</taxon>
        <taxon>Vertebrata</taxon>
        <taxon>Euteleostomi</taxon>
        <taxon>Amphibia</taxon>
        <taxon>Batrachia</taxon>
        <taxon>Anura</taxon>
        <taxon>Pipoidea</taxon>
        <taxon>Pipidae</taxon>
        <taxon>Xenopodinae</taxon>
        <taxon>Xenopus</taxon>
        <taxon>Xenopus</taxon>
    </lineage>
</organism>
<dbReference type="RefSeq" id="XP_018097932.2">
    <property type="nucleotide sequence ID" value="XM_018242443.2"/>
</dbReference>
<feature type="compositionally biased region" description="Polar residues" evidence="1">
    <location>
        <begin position="306"/>
        <end position="318"/>
    </location>
</feature>
<keyword evidence="2" id="KW-0472">Membrane</keyword>
<dbReference type="KEGG" id="xla:108705545"/>
<gene>
    <name evidence="6" type="primary">LOC108705545</name>
</gene>
<evidence type="ECO:0000256" key="1">
    <source>
        <dbReference type="SAM" id="MobiDB-lite"/>
    </source>
</evidence>
<feature type="domain" description="Ricin B lectin" evidence="4">
    <location>
        <begin position="23"/>
        <end position="167"/>
    </location>
</feature>
<accession>A0A1L8HS86</accession>
<dbReference type="GO" id="GO:0046982">
    <property type="term" value="F:protein heterodimerization activity"/>
    <property type="evidence" value="ECO:0007669"/>
    <property type="project" value="InterPro"/>
</dbReference>
<keyword evidence="5" id="KW-1185">Reference proteome</keyword>
<dbReference type="OrthoDB" id="9899510at2759"/>
<dbReference type="InterPro" id="IPR052678">
    <property type="entry name" value="OST-beta_subunit"/>
</dbReference>
<feature type="region of interest" description="Disordered" evidence="1">
    <location>
        <begin position="279"/>
        <end position="322"/>
    </location>
</feature>
<feature type="transmembrane region" description="Helical" evidence="2">
    <location>
        <begin position="251"/>
        <end position="272"/>
    </location>
</feature>
<dbReference type="PROSITE" id="PS50231">
    <property type="entry name" value="RICIN_B_LECTIN"/>
    <property type="match status" value="1"/>
</dbReference>
<keyword evidence="2" id="KW-1133">Transmembrane helix</keyword>
<name>A0A1L8HS86_XENLA</name>
<reference evidence="6" key="1">
    <citation type="submission" date="2025-08" db="UniProtKB">
        <authorList>
            <consortium name="RefSeq"/>
        </authorList>
    </citation>
    <scope>IDENTIFICATION</scope>
    <source>
        <strain evidence="6">J_2021</strain>
        <tissue evidence="6">Erythrocytes</tissue>
    </source>
</reference>
<dbReference type="Pfam" id="PF15048">
    <property type="entry name" value="OSTbeta"/>
    <property type="match status" value="1"/>
</dbReference>
<dbReference type="InterPro" id="IPR029387">
    <property type="entry name" value="OSTbeta"/>
</dbReference>
<dbReference type="CDD" id="cd23412">
    <property type="entry name" value="beta-trefoil_Ricin_unchar"/>
    <property type="match status" value="1"/>
</dbReference>
<evidence type="ECO:0000259" key="4">
    <source>
        <dbReference type="SMART" id="SM00458"/>
    </source>
</evidence>
<feature type="signal peptide" evidence="3">
    <location>
        <begin position="1"/>
        <end position="22"/>
    </location>
</feature>
<dbReference type="GO" id="GO:0005886">
    <property type="term" value="C:plasma membrane"/>
    <property type="evidence" value="ECO:0007669"/>
    <property type="project" value="InterPro"/>
</dbReference>
<dbReference type="PANTHER" id="PTHR36129:SF2">
    <property type="entry name" value="RICIN B LECTIN DOMAIN-CONTAINING PROTEIN"/>
    <property type="match status" value="1"/>
</dbReference>
<dbReference type="InterPro" id="IPR035992">
    <property type="entry name" value="Ricin_B-like_lectins"/>
</dbReference>
<dbReference type="SMART" id="SM00458">
    <property type="entry name" value="RICIN"/>
    <property type="match status" value="1"/>
</dbReference>
<evidence type="ECO:0000256" key="2">
    <source>
        <dbReference type="SAM" id="Phobius"/>
    </source>
</evidence>
<dbReference type="Proteomes" id="UP000186698">
    <property type="component" value="Chromosome 1S"/>
</dbReference>
<dbReference type="GO" id="GO:0015721">
    <property type="term" value="P:bile acid and bile salt transport"/>
    <property type="evidence" value="ECO:0007669"/>
    <property type="project" value="InterPro"/>
</dbReference>
<protein>
    <submittedName>
        <fullName evidence="6">Uncharacterized protein LOC108705545</fullName>
    </submittedName>
</protein>
<keyword evidence="3" id="KW-0732">Signal</keyword>
<evidence type="ECO:0000313" key="6">
    <source>
        <dbReference type="RefSeq" id="XP_018097932.2"/>
    </source>
</evidence>
<sequence>MDLGKFCLGGLCFYFLLEVTEAQGFMIKNVQLEKCIHVNQDSGGVSVAKCKLHSLHQQWFWDPEKNFILNVKSNQCLTVVEMQEFSSLKMGPCESKELQAWTCDKIGHLILQPHGLYLTAKSKKVFVSKGKDKFSIWKTPLDAPVCKGFVKLSEPTEPSKTQKIDTITQLAHKFNDDSTGAEVRRFPSSPDLIQTSYTTRFLGDTITLNSTDTGKFSPRHNDEVGQQFISAKENLVETQYQYRQGNNSWKAAMLVLSPLTFILGMIILAMNVRMNKKRKLQSSMSHQPKPIHKLGSAHEQRPLTESGDTTGCSGQGPHSPTMKHGEILIEWKDGTITPLFDQQAN</sequence>
<dbReference type="AlphaFoldDB" id="A0A1L8HS86"/>
<dbReference type="PaxDb" id="8355-A0A1L8HS86"/>
<dbReference type="InterPro" id="IPR000772">
    <property type="entry name" value="Ricin_B_lectin"/>
</dbReference>